<keyword evidence="3" id="KW-1185">Reference proteome</keyword>
<keyword evidence="1" id="KW-0812">Transmembrane</keyword>
<dbReference type="Proteomes" id="UP000791440">
    <property type="component" value="Unassembled WGS sequence"/>
</dbReference>
<keyword evidence="1" id="KW-0472">Membrane</keyword>
<evidence type="ECO:0000313" key="3">
    <source>
        <dbReference type="Proteomes" id="UP000791440"/>
    </source>
</evidence>
<keyword evidence="1" id="KW-1133">Transmembrane helix</keyword>
<evidence type="ECO:0000256" key="1">
    <source>
        <dbReference type="SAM" id="Phobius"/>
    </source>
</evidence>
<evidence type="ECO:0000313" key="2">
    <source>
        <dbReference type="EMBL" id="KAG6455934.1"/>
    </source>
</evidence>
<reference evidence="2" key="1">
    <citation type="journal article" date="2016" name="Insect Biochem. Mol. Biol.">
        <title>Multifaceted biological insights from a draft genome sequence of the tobacco hornworm moth, Manduca sexta.</title>
        <authorList>
            <person name="Kanost M.R."/>
            <person name="Arrese E.L."/>
            <person name="Cao X."/>
            <person name="Chen Y.R."/>
            <person name="Chellapilla S."/>
            <person name="Goldsmith M.R."/>
            <person name="Grosse-Wilde E."/>
            <person name="Heckel D.G."/>
            <person name="Herndon N."/>
            <person name="Jiang H."/>
            <person name="Papanicolaou A."/>
            <person name="Qu J."/>
            <person name="Soulages J.L."/>
            <person name="Vogel H."/>
            <person name="Walters J."/>
            <person name="Waterhouse R.M."/>
            <person name="Ahn S.J."/>
            <person name="Almeida F.C."/>
            <person name="An C."/>
            <person name="Aqrawi P."/>
            <person name="Bretschneider A."/>
            <person name="Bryant W.B."/>
            <person name="Bucks S."/>
            <person name="Chao H."/>
            <person name="Chevignon G."/>
            <person name="Christen J.M."/>
            <person name="Clarke D.F."/>
            <person name="Dittmer N.T."/>
            <person name="Ferguson L.C.F."/>
            <person name="Garavelou S."/>
            <person name="Gordon K.H.J."/>
            <person name="Gunaratna R.T."/>
            <person name="Han Y."/>
            <person name="Hauser F."/>
            <person name="He Y."/>
            <person name="Heidel-Fischer H."/>
            <person name="Hirsh A."/>
            <person name="Hu Y."/>
            <person name="Jiang H."/>
            <person name="Kalra D."/>
            <person name="Klinner C."/>
            <person name="Konig C."/>
            <person name="Kovar C."/>
            <person name="Kroll A.R."/>
            <person name="Kuwar S.S."/>
            <person name="Lee S.L."/>
            <person name="Lehman R."/>
            <person name="Li K."/>
            <person name="Li Z."/>
            <person name="Liang H."/>
            <person name="Lovelace S."/>
            <person name="Lu Z."/>
            <person name="Mansfield J.H."/>
            <person name="McCulloch K.J."/>
            <person name="Mathew T."/>
            <person name="Morton B."/>
            <person name="Muzny D.M."/>
            <person name="Neunemann D."/>
            <person name="Ongeri F."/>
            <person name="Pauchet Y."/>
            <person name="Pu L.L."/>
            <person name="Pyrousis I."/>
            <person name="Rao X.J."/>
            <person name="Redding A."/>
            <person name="Roesel C."/>
            <person name="Sanchez-Gracia A."/>
            <person name="Schaack S."/>
            <person name="Shukla A."/>
            <person name="Tetreau G."/>
            <person name="Wang Y."/>
            <person name="Xiong G.H."/>
            <person name="Traut W."/>
            <person name="Walsh T.K."/>
            <person name="Worley K.C."/>
            <person name="Wu D."/>
            <person name="Wu W."/>
            <person name="Wu Y.Q."/>
            <person name="Zhang X."/>
            <person name="Zou Z."/>
            <person name="Zucker H."/>
            <person name="Briscoe A.D."/>
            <person name="Burmester T."/>
            <person name="Clem R.J."/>
            <person name="Feyereisen R."/>
            <person name="Grimmelikhuijzen C.J.P."/>
            <person name="Hamodrakas S.J."/>
            <person name="Hansson B.S."/>
            <person name="Huguet E."/>
            <person name="Jermiin L.S."/>
            <person name="Lan Q."/>
            <person name="Lehman H.K."/>
            <person name="Lorenzen M."/>
            <person name="Merzendorfer H."/>
            <person name="Michalopoulos I."/>
            <person name="Morton D.B."/>
            <person name="Muthukrishnan S."/>
            <person name="Oakeshott J.G."/>
            <person name="Palmer W."/>
            <person name="Park Y."/>
            <person name="Passarelli A.L."/>
            <person name="Rozas J."/>
            <person name="Schwartz L.M."/>
            <person name="Smith W."/>
            <person name="Southgate A."/>
            <person name="Vilcinskas A."/>
            <person name="Vogt R."/>
            <person name="Wang P."/>
            <person name="Werren J."/>
            <person name="Yu X.Q."/>
            <person name="Zhou J.J."/>
            <person name="Brown S.J."/>
            <person name="Scherer S.E."/>
            <person name="Richards S."/>
            <person name="Blissard G.W."/>
        </authorList>
    </citation>
    <scope>NUCLEOTIDE SEQUENCE</scope>
</reference>
<sequence length="257" mass="28218">MARQYDRTVSDAYSHYARAARPQSYKAGAHTSLAILKATMKRNAASATVVLALLVVGLAITDAQTRDYSLNQDLLRLLVEKNWRGIPLQARWEAPRVAAEMADLEGPPPYREDQRNYIDDEIRAGLEKRSAVATALNSGRRRRQPTPALGKAVTPYVGVGVLNDVGSFFDSLRENLETMASLSPEERSNFFHEPPTVVQAPASGGGGGGMHKIYSLRPVKPFGSIRSYNRRSYVEADHGYPGANNHDPGLLWTGLGR</sequence>
<organism evidence="2 3">
    <name type="scientific">Manduca sexta</name>
    <name type="common">Tobacco hawkmoth</name>
    <name type="synonym">Tobacco hornworm</name>
    <dbReference type="NCBI Taxonomy" id="7130"/>
    <lineage>
        <taxon>Eukaryota</taxon>
        <taxon>Metazoa</taxon>
        <taxon>Ecdysozoa</taxon>
        <taxon>Arthropoda</taxon>
        <taxon>Hexapoda</taxon>
        <taxon>Insecta</taxon>
        <taxon>Pterygota</taxon>
        <taxon>Neoptera</taxon>
        <taxon>Endopterygota</taxon>
        <taxon>Lepidoptera</taxon>
        <taxon>Glossata</taxon>
        <taxon>Ditrysia</taxon>
        <taxon>Bombycoidea</taxon>
        <taxon>Sphingidae</taxon>
        <taxon>Sphinginae</taxon>
        <taxon>Sphingini</taxon>
        <taxon>Manduca</taxon>
    </lineage>
</organism>
<gene>
    <name evidence="2" type="ORF">O3G_MSEX009476</name>
</gene>
<proteinExistence type="predicted"/>
<comment type="caution">
    <text evidence="2">The sequence shown here is derived from an EMBL/GenBank/DDBJ whole genome shotgun (WGS) entry which is preliminary data.</text>
</comment>
<name>A0A921ZF71_MANSE</name>
<dbReference type="AlphaFoldDB" id="A0A921ZF71"/>
<reference evidence="2" key="2">
    <citation type="submission" date="2020-12" db="EMBL/GenBank/DDBJ databases">
        <authorList>
            <person name="Kanost M."/>
        </authorList>
    </citation>
    <scope>NUCLEOTIDE SEQUENCE</scope>
</reference>
<protein>
    <submittedName>
        <fullName evidence="2">Uncharacterized protein</fullName>
    </submittedName>
</protein>
<feature type="transmembrane region" description="Helical" evidence="1">
    <location>
        <begin position="44"/>
        <end position="61"/>
    </location>
</feature>
<dbReference type="EMBL" id="JH668501">
    <property type="protein sequence ID" value="KAG6455934.1"/>
    <property type="molecule type" value="Genomic_DNA"/>
</dbReference>
<accession>A0A921ZF71</accession>